<accession>A0A7H9ASY5</accession>
<dbReference type="GO" id="GO:0005975">
    <property type="term" value="P:carbohydrate metabolic process"/>
    <property type="evidence" value="ECO:0007669"/>
    <property type="project" value="InterPro"/>
</dbReference>
<keyword evidence="2" id="KW-0378">Hydrolase</keyword>
<dbReference type="InterPro" id="IPR008928">
    <property type="entry name" value="6-hairpin_glycosidase_sf"/>
</dbReference>
<name>A0A7H9ASY5_9FLAO</name>
<dbReference type="Proteomes" id="UP000509302">
    <property type="component" value="Chromosome"/>
</dbReference>
<proteinExistence type="predicted"/>
<gene>
    <name evidence="2" type="ORF">HYG79_14785</name>
</gene>
<reference evidence="2 3" key="1">
    <citation type="journal article" date="2006" name="Int. J. Syst. Evol. Microbiol.">
        <title>Costertonia aggregata gen. nov., sp. nov., a mesophilic marine bacterium of the family Flavobacteriaceae, isolated from a mature biofilm.</title>
        <authorList>
            <person name="Kwon K.K."/>
            <person name="Lee Y.K."/>
            <person name="Lee H.K."/>
        </authorList>
    </citation>
    <scope>NUCLEOTIDE SEQUENCE [LARGE SCALE GENOMIC DNA]</scope>
    <source>
        <strain evidence="2 3">KCCM 42265</strain>
    </source>
</reference>
<feature type="domain" description="GH15-like" evidence="1">
    <location>
        <begin position="155"/>
        <end position="519"/>
    </location>
</feature>
<dbReference type="AlphaFoldDB" id="A0A7H9ASY5"/>
<evidence type="ECO:0000313" key="2">
    <source>
        <dbReference type="EMBL" id="QLG46559.1"/>
    </source>
</evidence>
<dbReference type="Gene3D" id="1.50.10.10">
    <property type="match status" value="1"/>
</dbReference>
<dbReference type="KEGG" id="cagg:HYG79_14785"/>
<organism evidence="2 3">
    <name type="scientific">Costertonia aggregata</name>
    <dbReference type="NCBI Taxonomy" id="343403"/>
    <lineage>
        <taxon>Bacteria</taxon>
        <taxon>Pseudomonadati</taxon>
        <taxon>Bacteroidota</taxon>
        <taxon>Flavobacteriia</taxon>
        <taxon>Flavobacteriales</taxon>
        <taxon>Flavobacteriaceae</taxon>
        <taxon>Costertonia</taxon>
    </lineage>
</organism>
<sequence length="540" mass="63101">MLDTNVLLTRFFSKDHTIDIIDFMPISNDGERQNQIIRIVKPIRGDATFSFDLDIRPEYGQAQCKPININGKFFYCKIDETNNEFGFSSNLKLFKKSDEFIASFSLEESQVAIFILGNTKNLQDNLNDYASSQLEATVKYWRNWIKACQYEGAFADSVRRSALTLKLLTSSEYGATVAAATFSLPEKIGGTRNYDYRFTWIRDAAFSMYAFMRMGFFDEAKDFMRWIHNCIEDNLNGDIDLQIMYRVDGTRDLTEKEVNLEGYANSKPVRIGNKATEQLQLDIFGELMDTIYLFDKYGEPITFSFWEHIEQLLEFVCKNWNSADHGIWEVRETKRHYLYTRVMCWVALDRAIKLVRKRSFPTDLERWIKNRNLIHKDIYDNFWNEELDSSVHFKDAQTVDSSLLIMPLVQFISPYDSKWLKTLKVIEDQLKTDVLMYRNMDDEILVKSRETEGTFLVGAFWYVECLARGGQLEKATHYFQKLLGYGNHLGLFAEEMDESGRHLGNFPQAFTHLGLISAAFNLHRQKHKANYTIEDSYDLF</sequence>
<dbReference type="InterPro" id="IPR012341">
    <property type="entry name" value="6hp_glycosidase-like_sf"/>
</dbReference>
<dbReference type="GO" id="GO:0004553">
    <property type="term" value="F:hydrolase activity, hydrolyzing O-glycosyl compounds"/>
    <property type="evidence" value="ECO:0007669"/>
    <property type="project" value="TreeGrafter"/>
</dbReference>
<dbReference type="Pfam" id="PF00723">
    <property type="entry name" value="Glyco_hydro_15"/>
    <property type="match status" value="1"/>
</dbReference>
<evidence type="ECO:0000313" key="3">
    <source>
        <dbReference type="Proteomes" id="UP000509302"/>
    </source>
</evidence>
<dbReference type="SUPFAM" id="SSF48208">
    <property type="entry name" value="Six-hairpin glycosidases"/>
    <property type="match status" value="1"/>
</dbReference>
<dbReference type="PANTHER" id="PTHR31616:SF0">
    <property type="entry name" value="GLUCAN 1,4-ALPHA-GLUCOSIDASE"/>
    <property type="match status" value="1"/>
</dbReference>
<dbReference type="EMBL" id="CP058595">
    <property type="protein sequence ID" value="QLG46559.1"/>
    <property type="molecule type" value="Genomic_DNA"/>
</dbReference>
<dbReference type="RefSeq" id="WP_179242838.1">
    <property type="nucleotide sequence ID" value="NZ_CP058595.1"/>
</dbReference>
<keyword evidence="3" id="KW-1185">Reference proteome</keyword>
<protein>
    <submittedName>
        <fullName evidence="2">Glycoside hydrolase family 15 protein</fullName>
    </submittedName>
</protein>
<evidence type="ECO:0000259" key="1">
    <source>
        <dbReference type="Pfam" id="PF00723"/>
    </source>
</evidence>
<dbReference type="PANTHER" id="PTHR31616">
    <property type="entry name" value="TREHALASE"/>
    <property type="match status" value="1"/>
</dbReference>
<dbReference type="InterPro" id="IPR011613">
    <property type="entry name" value="GH15-like"/>
</dbReference>